<protein>
    <recommendedName>
        <fullName evidence="3">Zinc finger, CCHC-type</fullName>
    </recommendedName>
</protein>
<evidence type="ECO:0008006" key="3">
    <source>
        <dbReference type="Google" id="ProtNLM"/>
    </source>
</evidence>
<reference evidence="1" key="1">
    <citation type="journal article" date="2022" name="Int. J. Mol. Sci.">
        <title>Draft Genome of Tanacetum Coccineum: Genomic Comparison of Closely Related Tanacetum-Family Plants.</title>
        <authorList>
            <person name="Yamashiro T."/>
            <person name="Shiraishi A."/>
            <person name="Nakayama K."/>
            <person name="Satake H."/>
        </authorList>
    </citation>
    <scope>NUCLEOTIDE SEQUENCE</scope>
</reference>
<evidence type="ECO:0000313" key="1">
    <source>
        <dbReference type="EMBL" id="GJT88239.1"/>
    </source>
</evidence>
<sequence length="168" mass="19144">MVRPETLKLQIFYWTTYIKYGWSDLQPEAYNGVKHATRQYNSGLYCPVPIMAKSCTCRQLSRAYYLLGYTISSRSTTLMMAATAQNTKNTTMRSILQQEKLTGSNFTNWFQNLRIVLMSEGKLVHLEQPLAPLPYLIVSQAVRDAYDTLLDAHNEVACIMLGSMSPEL</sequence>
<dbReference type="EMBL" id="BQNB010019711">
    <property type="protein sequence ID" value="GJT88239.1"/>
    <property type="molecule type" value="Genomic_DNA"/>
</dbReference>
<gene>
    <name evidence="1" type="ORF">Tco_1069956</name>
</gene>
<proteinExistence type="predicted"/>
<dbReference type="Proteomes" id="UP001151760">
    <property type="component" value="Unassembled WGS sequence"/>
</dbReference>
<reference evidence="1" key="2">
    <citation type="submission" date="2022-01" db="EMBL/GenBank/DDBJ databases">
        <authorList>
            <person name="Yamashiro T."/>
            <person name="Shiraishi A."/>
            <person name="Satake H."/>
            <person name="Nakayama K."/>
        </authorList>
    </citation>
    <scope>NUCLEOTIDE SEQUENCE</scope>
</reference>
<comment type="caution">
    <text evidence="1">The sequence shown here is derived from an EMBL/GenBank/DDBJ whole genome shotgun (WGS) entry which is preliminary data.</text>
</comment>
<evidence type="ECO:0000313" key="2">
    <source>
        <dbReference type="Proteomes" id="UP001151760"/>
    </source>
</evidence>
<organism evidence="1 2">
    <name type="scientific">Tanacetum coccineum</name>
    <dbReference type="NCBI Taxonomy" id="301880"/>
    <lineage>
        <taxon>Eukaryota</taxon>
        <taxon>Viridiplantae</taxon>
        <taxon>Streptophyta</taxon>
        <taxon>Embryophyta</taxon>
        <taxon>Tracheophyta</taxon>
        <taxon>Spermatophyta</taxon>
        <taxon>Magnoliopsida</taxon>
        <taxon>eudicotyledons</taxon>
        <taxon>Gunneridae</taxon>
        <taxon>Pentapetalae</taxon>
        <taxon>asterids</taxon>
        <taxon>campanulids</taxon>
        <taxon>Asterales</taxon>
        <taxon>Asteraceae</taxon>
        <taxon>Asteroideae</taxon>
        <taxon>Anthemideae</taxon>
        <taxon>Anthemidinae</taxon>
        <taxon>Tanacetum</taxon>
    </lineage>
</organism>
<keyword evidence="2" id="KW-1185">Reference proteome</keyword>
<accession>A0ABQ5HKA6</accession>
<name>A0ABQ5HKA6_9ASTR</name>